<reference evidence="1" key="1">
    <citation type="submission" date="2019-08" db="EMBL/GenBank/DDBJ databases">
        <title>The genome of the North American firefly Photinus pyralis.</title>
        <authorList>
            <consortium name="Photinus pyralis genome working group"/>
            <person name="Fallon T.R."/>
            <person name="Sander Lower S.E."/>
            <person name="Weng J.-K."/>
        </authorList>
    </citation>
    <scope>NUCLEOTIDE SEQUENCE</scope>
    <source>
        <strain evidence="1">TRF0915ILg1</strain>
        <tissue evidence="1">Whole body</tissue>
    </source>
</reference>
<sequence length="110" mass="12737">WRWNKKKEKLEETMTKKLTDKSEDGNTMTEMAKKMEWNAEKQAVKKYEVKTANLTRKTKKIKQSKNKIKVAKKYGVDIVAVQKIKERGNNTVEIGDYVILSSGCEQKILG</sequence>
<accession>A0A8K0DC51</accession>
<dbReference type="Proteomes" id="UP000801492">
    <property type="component" value="Unassembled WGS sequence"/>
</dbReference>
<organism evidence="1 2">
    <name type="scientific">Ignelater luminosus</name>
    <name type="common">Cucubano</name>
    <name type="synonym">Pyrophorus luminosus</name>
    <dbReference type="NCBI Taxonomy" id="2038154"/>
    <lineage>
        <taxon>Eukaryota</taxon>
        <taxon>Metazoa</taxon>
        <taxon>Ecdysozoa</taxon>
        <taxon>Arthropoda</taxon>
        <taxon>Hexapoda</taxon>
        <taxon>Insecta</taxon>
        <taxon>Pterygota</taxon>
        <taxon>Neoptera</taxon>
        <taxon>Endopterygota</taxon>
        <taxon>Coleoptera</taxon>
        <taxon>Polyphaga</taxon>
        <taxon>Elateriformia</taxon>
        <taxon>Elateroidea</taxon>
        <taxon>Elateridae</taxon>
        <taxon>Agrypninae</taxon>
        <taxon>Pyrophorini</taxon>
        <taxon>Ignelater</taxon>
    </lineage>
</organism>
<dbReference type="AlphaFoldDB" id="A0A8K0DC51"/>
<dbReference type="OrthoDB" id="8193560at2759"/>
<gene>
    <name evidence="1" type="ORF">ILUMI_05520</name>
</gene>
<proteinExistence type="predicted"/>
<protein>
    <submittedName>
        <fullName evidence="1">Uncharacterized protein</fullName>
    </submittedName>
</protein>
<keyword evidence="2" id="KW-1185">Reference proteome</keyword>
<evidence type="ECO:0000313" key="2">
    <source>
        <dbReference type="Proteomes" id="UP000801492"/>
    </source>
</evidence>
<comment type="caution">
    <text evidence="1">The sequence shown here is derived from an EMBL/GenBank/DDBJ whole genome shotgun (WGS) entry which is preliminary data.</text>
</comment>
<dbReference type="EMBL" id="VTPC01002068">
    <property type="protein sequence ID" value="KAF2900666.1"/>
    <property type="molecule type" value="Genomic_DNA"/>
</dbReference>
<name>A0A8K0DC51_IGNLU</name>
<evidence type="ECO:0000313" key="1">
    <source>
        <dbReference type="EMBL" id="KAF2900666.1"/>
    </source>
</evidence>
<feature type="non-terminal residue" evidence="1">
    <location>
        <position position="1"/>
    </location>
</feature>